<evidence type="ECO:0000313" key="2">
    <source>
        <dbReference type="Proteomes" id="UP000016930"/>
    </source>
</evidence>
<keyword evidence="2" id="KW-1185">Reference proteome</keyword>
<protein>
    <submittedName>
        <fullName evidence="1">Uncharacterized protein</fullName>
    </submittedName>
</protein>
<accession>M2PQE8</accession>
<sequence length="131" mass="14931">MHHHDVPDEDKTVVEAEMPVSSNIPGLNQALEAVSSLLSMIETLNLDTFVVQNAVKHTKEIQQILVDLRNSFQTYFESKDIDQADVSTLARDLVSPLIRLSSQHPEICSVLSFWTRWKHVYLAHIDGHRRS</sequence>
<organism evidence="1 2">
    <name type="scientific">Ceriporiopsis subvermispora (strain B)</name>
    <name type="common">White-rot fungus</name>
    <name type="synonym">Gelatoporia subvermispora</name>
    <dbReference type="NCBI Taxonomy" id="914234"/>
    <lineage>
        <taxon>Eukaryota</taxon>
        <taxon>Fungi</taxon>
        <taxon>Dikarya</taxon>
        <taxon>Basidiomycota</taxon>
        <taxon>Agaricomycotina</taxon>
        <taxon>Agaricomycetes</taxon>
        <taxon>Polyporales</taxon>
        <taxon>Gelatoporiaceae</taxon>
        <taxon>Gelatoporia</taxon>
    </lineage>
</organism>
<dbReference type="EMBL" id="KB445794">
    <property type="protein sequence ID" value="EMD38774.1"/>
    <property type="molecule type" value="Genomic_DNA"/>
</dbReference>
<proteinExistence type="predicted"/>
<evidence type="ECO:0000313" key="1">
    <source>
        <dbReference type="EMBL" id="EMD38774.1"/>
    </source>
</evidence>
<name>M2PQE8_CERS8</name>
<dbReference type="Proteomes" id="UP000016930">
    <property type="component" value="Unassembled WGS sequence"/>
</dbReference>
<reference evidence="1 2" key="1">
    <citation type="journal article" date="2012" name="Proc. Natl. Acad. Sci. U.S.A.">
        <title>Comparative genomics of Ceriporiopsis subvermispora and Phanerochaete chrysosporium provide insight into selective ligninolysis.</title>
        <authorList>
            <person name="Fernandez-Fueyo E."/>
            <person name="Ruiz-Duenas F.J."/>
            <person name="Ferreira P."/>
            <person name="Floudas D."/>
            <person name="Hibbett D.S."/>
            <person name="Canessa P."/>
            <person name="Larrondo L.F."/>
            <person name="James T.Y."/>
            <person name="Seelenfreund D."/>
            <person name="Lobos S."/>
            <person name="Polanco R."/>
            <person name="Tello M."/>
            <person name="Honda Y."/>
            <person name="Watanabe T."/>
            <person name="Watanabe T."/>
            <person name="Ryu J.S."/>
            <person name="Kubicek C.P."/>
            <person name="Schmoll M."/>
            <person name="Gaskell J."/>
            <person name="Hammel K.E."/>
            <person name="St John F.J."/>
            <person name="Vanden Wymelenberg A."/>
            <person name="Sabat G."/>
            <person name="Splinter BonDurant S."/>
            <person name="Syed K."/>
            <person name="Yadav J.S."/>
            <person name="Doddapaneni H."/>
            <person name="Subramanian V."/>
            <person name="Lavin J.L."/>
            <person name="Oguiza J.A."/>
            <person name="Perez G."/>
            <person name="Pisabarro A.G."/>
            <person name="Ramirez L."/>
            <person name="Santoyo F."/>
            <person name="Master E."/>
            <person name="Coutinho P.M."/>
            <person name="Henrissat B."/>
            <person name="Lombard V."/>
            <person name="Magnuson J.K."/>
            <person name="Kuees U."/>
            <person name="Hori C."/>
            <person name="Igarashi K."/>
            <person name="Samejima M."/>
            <person name="Held B.W."/>
            <person name="Barry K.W."/>
            <person name="LaButti K.M."/>
            <person name="Lapidus A."/>
            <person name="Lindquist E.A."/>
            <person name="Lucas S.M."/>
            <person name="Riley R."/>
            <person name="Salamov A.A."/>
            <person name="Hoffmeister D."/>
            <person name="Schwenk D."/>
            <person name="Hadar Y."/>
            <person name="Yarden O."/>
            <person name="de Vries R.P."/>
            <person name="Wiebenga A."/>
            <person name="Stenlid J."/>
            <person name="Eastwood D."/>
            <person name="Grigoriev I.V."/>
            <person name="Berka R.M."/>
            <person name="Blanchette R.A."/>
            <person name="Kersten P."/>
            <person name="Martinez A.T."/>
            <person name="Vicuna R."/>
            <person name="Cullen D."/>
        </authorList>
    </citation>
    <scope>NUCLEOTIDE SEQUENCE [LARGE SCALE GENOMIC DNA]</scope>
    <source>
        <strain evidence="1 2">B</strain>
    </source>
</reference>
<gene>
    <name evidence="1" type="ORF">CERSUDRAFT_72067</name>
</gene>
<dbReference type="HOGENOM" id="CLU_1927343_0_0_1"/>
<dbReference type="AlphaFoldDB" id="M2PQE8"/>